<dbReference type="EMBL" id="NKXS01007190">
    <property type="protein sequence ID" value="PIN00069.1"/>
    <property type="molecule type" value="Genomic_DNA"/>
</dbReference>
<dbReference type="InterPro" id="IPR045040">
    <property type="entry name" value="PORR_fam"/>
</dbReference>
<dbReference type="GO" id="GO:0003723">
    <property type="term" value="F:RNA binding"/>
    <property type="evidence" value="ECO:0007669"/>
    <property type="project" value="InterPro"/>
</dbReference>
<organism evidence="2 3">
    <name type="scientific">Handroanthus impetiginosus</name>
    <dbReference type="NCBI Taxonomy" id="429701"/>
    <lineage>
        <taxon>Eukaryota</taxon>
        <taxon>Viridiplantae</taxon>
        <taxon>Streptophyta</taxon>
        <taxon>Embryophyta</taxon>
        <taxon>Tracheophyta</taxon>
        <taxon>Spermatophyta</taxon>
        <taxon>Magnoliopsida</taxon>
        <taxon>eudicotyledons</taxon>
        <taxon>Gunneridae</taxon>
        <taxon>Pentapetalae</taxon>
        <taxon>asterids</taxon>
        <taxon>lamiids</taxon>
        <taxon>Lamiales</taxon>
        <taxon>Bignoniaceae</taxon>
        <taxon>Crescentiina</taxon>
        <taxon>Tabebuia alliance</taxon>
        <taxon>Handroanthus</taxon>
    </lineage>
</organism>
<evidence type="ECO:0000259" key="1">
    <source>
        <dbReference type="Pfam" id="PF11955"/>
    </source>
</evidence>
<evidence type="ECO:0000313" key="2">
    <source>
        <dbReference type="EMBL" id="PIN00069.1"/>
    </source>
</evidence>
<dbReference type="STRING" id="429701.A0A2G9G421"/>
<dbReference type="InterPro" id="IPR021099">
    <property type="entry name" value="PORR_domain"/>
</dbReference>
<comment type="caution">
    <text evidence="2">The sequence shown here is derived from an EMBL/GenBank/DDBJ whole genome shotgun (WGS) entry which is preliminary data.</text>
</comment>
<dbReference type="PANTHER" id="PTHR31476:SF2">
    <property type="entry name" value="UBIQUITIN CARBOXYL-TERMINAL HYDROLASE FAMILY PROTEIN"/>
    <property type="match status" value="1"/>
</dbReference>
<proteinExistence type="predicted"/>
<accession>A0A2G9G421</accession>
<dbReference type="AlphaFoldDB" id="A0A2G9G421"/>
<dbReference type="OrthoDB" id="689415at2759"/>
<feature type="domain" description="PORR" evidence="1">
    <location>
        <begin position="61"/>
        <end position="401"/>
    </location>
</feature>
<dbReference type="Pfam" id="PF11955">
    <property type="entry name" value="PORR"/>
    <property type="match status" value="1"/>
</dbReference>
<keyword evidence="3" id="KW-1185">Reference proteome</keyword>
<sequence length="491" mass="56494">MAVVFGSFTSAPSLIDAPPVSLQSNFIPQFGVSVDTRRKTHLKPRLTPFAITCSSSPHKLVRDPKLDKHVVKQNKIRFVQKLKTLLLSKPKHFMPIDVLYKCRSYLSLHKPRSILSMIHRYPTIFELFTIPTPPTPFHATGPLCQTCVRLTPAAAALAKKESDLKKAMAVSLASKLQKLLMLSFPYHRLLLSKLVHLGPDLGLPVNFRSRLCNEHPDKFKVVDTSYGCALELVTWDPNLAKVLPSRDEVESLGLIVDRPLKFKHLKLRKGLNVKRRHHDYLIRFREIPDVCPYNTNPLELAKESIEAEKRACAVVREVLGMTVEKRTLIDHLTHFRKEFGLPNKLRGMLVRHPEMFYVSLKGQRDSVFLVEGYNDKGALLEKDDILTIKEELMKLVREGKRMRRERRKEYIYGDVNKNNAQTLANQVDDEYSDDDEDGLDDLFDLEGFSSVDDVDDDGREELIKWKEKREFWMAETTRLLNKKNDNGSEPW</sequence>
<gene>
    <name evidence="2" type="ORF">CDL12_27430</name>
</gene>
<evidence type="ECO:0000313" key="3">
    <source>
        <dbReference type="Proteomes" id="UP000231279"/>
    </source>
</evidence>
<dbReference type="Proteomes" id="UP000231279">
    <property type="component" value="Unassembled WGS sequence"/>
</dbReference>
<name>A0A2G9G421_9LAMI</name>
<reference evidence="3" key="1">
    <citation type="journal article" date="2018" name="Gigascience">
        <title>Genome assembly of the Pink Ipe (Handroanthus impetiginosus, Bignoniaceae), a highly valued, ecologically keystone Neotropical timber forest tree.</title>
        <authorList>
            <person name="Silva-Junior O.B."/>
            <person name="Grattapaglia D."/>
            <person name="Novaes E."/>
            <person name="Collevatti R.G."/>
        </authorList>
    </citation>
    <scope>NUCLEOTIDE SEQUENCE [LARGE SCALE GENOMIC DNA]</scope>
    <source>
        <strain evidence="3">cv. UFG-1</strain>
    </source>
</reference>
<dbReference type="PANTHER" id="PTHR31476">
    <property type="entry name" value="PROTEIN WHAT'S THIS FACTOR 1 HOMOLOG, CHLOROPLASTIC"/>
    <property type="match status" value="1"/>
</dbReference>
<protein>
    <recommendedName>
        <fullName evidence="1">PORR domain-containing protein</fullName>
    </recommendedName>
</protein>